<dbReference type="Gene3D" id="2.130.10.10">
    <property type="entry name" value="YVTN repeat-like/Quinoprotein amine dehydrogenase"/>
    <property type="match status" value="1"/>
</dbReference>
<evidence type="ECO:0000313" key="4">
    <source>
        <dbReference type="Proteomes" id="UP000809789"/>
    </source>
</evidence>
<protein>
    <recommendedName>
        <fullName evidence="5">WD40 repeat-like protein</fullName>
    </recommendedName>
</protein>
<accession>A0A8K0L767</accession>
<feature type="region of interest" description="Disordered" evidence="2">
    <location>
        <begin position="1"/>
        <end position="70"/>
    </location>
</feature>
<evidence type="ECO:0000256" key="2">
    <source>
        <dbReference type="SAM" id="MobiDB-lite"/>
    </source>
</evidence>
<feature type="compositionally biased region" description="Low complexity" evidence="2">
    <location>
        <begin position="53"/>
        <end position="70"/>
    </location>
</feature>
<dbReference type="SUPFAM" id="SSF50978">
    <property type="entry name" value="WD40 repeat-like"/>
    <property type="match status" value="1"/>
</dbReference>
<evidence type="ECO:0000313" key="3">
    <source>
        <dbReference type="EMBL" id="KAG8629724.1"/>
    </source>
</evidence>
<dbReference type="InterPro" id="IPR015943">
    <property type="entry name" value="WD40/YVTN_repeat-like_dom_sf"/>
</dbReference>
<dbReference type="EMBL" id="JAESVG020000002">
    <property type="protein sequence ID" value="KAG8629724.1"/>
    <property type="molecule type" value="Genomic_DNA"/>
</dbReference>
<sequence length="522" mass="55720">MSESILKRKRPGGDVARHDKPKKTVKVQAVNEKPSGLKKAQKESPASHANGKSKPAATSTTSNKTNSPSSIQIITGSYERVLHGFIATLPDKLPTSPSSSTTDSPQATFSDTFLFSAHSSSVRSLAISQAQASKRILATGSSDERINLYQLSTSAPSRAKSGPSKPDLPSLSGASVVENPRNRELGSLLHHSRTITSLLFPTKSKLFSAAEDNTIGITRTRDWTTLSTIKAPVPKPFGRPSGDTAAPGEVPSGVNDFAVHPSMKLMLSVSKGEKCMRLWNLVTGKKAGVLNFSKEVLMQVGEGRFSTGEGRRVLWRNDGEGFVVIFERGVVVYGMESTPERIVRLQSGKICQARFVPAQDGVLAVSTEDGRVLFYDVGSKSDEVDEKSLPKCSCIAEIPTLEARSSGRIKDFEILELPEPHQSTLVFVTASSDGAARLWAIEKSSLDAPVASNGAVSGKADATGKEVKSVGALIGVRETGNRLTCIVAFVMDEPTIDGAEESRPAEEPAVPNGDLDSESDEE</sequence>
<dbReference type="PROSITE" id="PS50082">
    <property type="entry name" value="WD_REPEATS_2"/>
    <property type="match status" value="1"/>
</dbReference>
<keyword evidence="4" id="KW-1185">Reference proteome</keyword>
<dbReference type="InterPro" id="IPR001680">
    <property type="entry name" value="WD40_rpt"/>
</dbReference>
<evidence type="ECO:0000256" key="1">
    <source>
        <dbReference type="PROSITE-ProRule" id="PRU00221"/>
    </source>
</evidence>
<dbReference type="OrthoDB" id="308449at2759"/>
<dbReference type="PANTHER" id="PTHR44675">
    <property type="entry name" value="PAK1 INTERACTING PROTEIN 1"/>
    <property type="match status" value="1"/>
</dbReference>
<dbReference type="InterPro" id="IPR051959">
    <property type="entry name" value="PAK1-Kinase_Regulator"/>
</dbReference>
<dbReference type="PANTHER" id="PTHR44675:SF1">
    <property type="entry name" value="P21-ACTIVATED PROTEIN KINASE-INTERACTING PROTEIN 1"/>
    <property type="match status" value="1"/>
</dbReference>
<feature type="region of interest" description="Disordered" evidence="2">
    <location>
        <begin position="153"/>
        <end position="177"/>
    </location>
</feature>
<comment type="caution">
    <text evidence="3">The sequence shown here is derived from an EMBL/GenBank/DDBJ whole genome shotgun (WGS) entry which is preliminary data.</text>
</comment>
<dbReference type="InterPro" id="IPR036322">
    <property type="entry name" value="WD40_repeat_dom_sf"/>
</dbReference>
<evidence type="ECO:0008006" key="5">
    <source>
        <dbReference type="Google" id="ProtNLM"/>
    </source>
</evidence>
<dbReference type="Pfam" id="PF00400">
    <property type="entry name" value="WD40"/>
    <property type="match status" value="1"/>
</dbReference>
<name>A0A8K0L767_9PEZI</name>
<feature type="repeat" description="WD" evidence="1">
    <location>
        <begin position="115"/>
        <end position="159"/>
    </location>
</feature>
<proteinExistence type="predicted"/>
<reference evidence="3" key="1">
    <citation type="submission" date="2021-07" db="EMBL/GenBank/DDBJ databases">
        <title>Elsinoe batatas strain:CRI-CJ2 Genome sequencing and assembly.</title>
        <authorList>
            <person name="Huang L."/>
        </authorList>
    </citation>
    <scope>NUCLEOTIDE SEQUENCE</scope>
    <source>
        <strain evidence="3">CRI-CJ2</strain>
    </source>
</reference>
<dbReference type="SMART" id="SM00320">
    <property type="entry name" value="WD40"/>
    <property type="match status" value="4"/>
</dbReference>
<organism evidence="3 4">
    <name type="scientific">Elsinoe batatas</name>
    <dbReference type="NCBI Taxonomy" id="2601811"/>
    <lineage>
        <taxon>Eukaryota</taxon>
        <taxon>Fungi</taxon>
        <taxon>Dikarya</taxon>
        <taxon>Ascomycota</taxon>
        <taxon>Pezizomycotina</taxon>
        <taxon>Dothideomycetes</taxon>
        <taxon>Dothideomycetidae</taxon>
        <taxon>Myriangiales</taxon>
        <taxon>Elsinoaceae</taxon>
        <taxon>Elsinoe</taxon>
    </lineage>
</organism>
<dbReference type="AlphaFoldDB" id="A0A8K0L767"/>
<gene>
    <name evidence="3" type="ORF">KVT40_001343</name>
</gene>
<dbReference type="Proteomes" id="UP000809789">
    <property type="component" value="Unassembled WGS sequence"/>
</dbReference>
<feature type="region of interest" description="Disordered" evidence="2">
    <location>
        <begin position="497"/>
        <end position="522"/>
    </location>
</feature>
<keyword evidence="1" id="KW-0853">WD repeat</keyword>